<organism evidence="1 2">
    <name type="scientific">Floridaenema evergladense BLCC-F167</name>
    <dbReference type="NCBI Taxonomy" id="3153639"/>
    <lineage>
        <taxon>Bacteria</taxon>
        <taxon>Bacillati</taxon>
        <taxon>Cyanobacteriota</taxon>
        <taxon>Cyanophyceae</taxon>
        <taxon>Oscillatoriophycideae</taxon>
        <taxon>Aerosakkonematales</taxon>
        <taxon>Aerosakkonemataceae</taxon>
        <taxon>Floridanema</taxon>
        <taxon>Floridanema evergladense</taxon>
    </lineage>
</organism>
<dbReference type="Proteomes" id="UP001576780">
    <property type="component" value="Unassembled WGS sequence"/>
</dbReference>
<sequence>MYKNLLRILGTACLVLAGIIITTETIAEPKFVKTGKTLKQDDFITLQVRNQTPNPINMEIPSYTDQITMQPKEMRKLRFKLRNKEYGLSVLYWSPTGEQALLGKVNKPNSQTVLLDLQPGNFAKEDDRAIYDTESPGQVLVF</sequence>
<reference evidence="1 2" key="1">
    <citation type="submission" date="2024-09" db="EMBL/GenBank/DDBJ databases">
        <title>Floridaenema gen nov. (Aerosakkonemataceae, Aerosakkonematales ord. nov., Cyanobacteria) from benthic tropical and subtropical fresh waters, with the description of four new species.</title>
        <authorList>
            <person name="Moretto J.A."/>
            <person name="Berthold D.E."/>
            <person name="Lefler F.W."/>
            <person name="Huang I.-S."/>
            <person name="Laughinghouse H. IV."/>
        </authorList>
    </citation>
    <scope>NUCLEOTIDE SEQUENCE [LARGE SCALE GENOMIC DNA]</scope>
    <source>
        <strain evidence="1 2">BLCC-F167</strain>
    </source>
</reference>
<name>A0ABV4WDH5_9CYAN</name>
<evidence type="ECO:0000313" key="1">
    <source>
        <dbReference type="EMBL" id="MFB2833119.1"/>
    </source>
</evidence>
<accession>A0ABV4WDH5</accession>
<proteinExistence type="predicted"/>
<gene>
    <name evidence="1" type="ORF">ACE1CA_01150</name>
</gene>
<comment type="caution">
    <text evidence="1">The sequence shown here is derived from an EMBL/GenBank/DDBJ whole genome shotgun (WGS) entry which is preliminary data.</text>
</comment>
<keyword evidence="2" id="KW-1185">Reference proteome</keyword>
<protein>
    <submittedName>
        <fullName evidence="1">Uncharacterized protein</fullName>
    </submittedName>
</protein>
<dbReference type="EMBL" id="JBHFNT010000016">
    <property type="protein sequence ID" value="MFB2833119.1"/>
    <property type="molecule type" value="Genomic_DNA"/>
</dbReference>
<evidence type="ECO:0000313" key="2">
    <source>
        <dbReference type="Proteomes" id="UP001576780"/>
    </source>
</evidence>
<dbReference type="RefSeq" id="WP_413275587.1">
    <property type="nucleotide sequence ID" value="NZ_JBHFNT010000016.1"/>
</dbReference>